<evidence type="ECO:0000256" key="2">
    <source>
        <dbReference type="ARBA" id="ARBA00009045"/>
    </source>
</evidence>
<dbReference type="KEGG" id="pact:CA264_02835"/>
<evidence type="ECO:0000256" key="3">
    <source>
        <dbReference type="ARBA" id="ARBA00022670"/>
    </source>
</evidence>
<dbReference type="STRING" id="709015.GCA_000472485_00561"/>
<evidence type="ECO:0000256" key="6">
    <source>
        <dbReference type="ARBA" id="ARBA00022989"/>
    </source>
</evidence>
<feature type="transmembrane region" description="Helical" evidence="8">
    <location>
        <begin position="124"/>
        <end position="143"/>
    </location>
</feature>
<dbReference type="GO" id="GO:0004252">
    <property type="term" value="F:serine-type endopeptidase activity"/>
    <property type="evidence" value="ECO:0007669"/>
    <property type="project" value="InterPro"/>
</dbReference>
<feature type="transmembrane region" description="Helical" evidence="8">
    <location>
        <begin position="100"/>
        <end position="118"/>
    </location>
</feature>
<protein>
    <submittedName>
        <fullName evidence="10">Rhomboid family intramembrane serine protease</fullName>
    </submittedName>
</protein>
<feature type="transmembrane region" description="Helical" evidence="8">
    <location>
        <begin position="48"/>
        <end position="68"/>
    </location>
</feature>
<keyword evidence="6 8" id="KW-1133">Transmembrane helix</keyword>
<dbReference type="GO" id="GO:0006508">
    <property type="term" value="P:proteolysis"/>
    <property type="evidence" value="ECO:0007669"/>
    <property type="project" value="UniProtKB-KW"/>
</dbReference>
<keyword evidence="3 10" id="KW-0645">Protease</keyword>
<dbReference type="RefSeq" id="WP_025604406.1">
    <property type="nucleotide sequence ID" value="NZ_CP021235.1"/>
</dbReference>
<dbReference type="AlphaFoldDB" id="A0A1X9YNM0"/>
<proteinExistence type="inferred from homology"/>
<keyword evidence="11" id="KW-1185">Reference proteome</keyword>
<evidence type="ECO:0000256" key="7">
    <source>
        <dbReference type="ARBA" id="ARBA00023136"/>
    </source>
</evidence>
<feature type="domain" description="Peptidase S54 rhomboid" evidence="9">
    <location>
        <begin position="63"/>
        <end position="193"/>
    </location>
</feature>
<accession>A0A1X9YNM0</accession>
<dbReference type="SUPFAM" id="SSF144091">
    <property type="entry name" value="Rhomboid-like"/>
    <property type="match status" value="1"/>
</dbReference>
<keyword evidence="4 8" id="KW-0812">Transmembrane</keyword>
<keyword evidence="5" id="KW-0378">Hydrolase</keyword>
<dbReference type="Pfam" id="PF01694">
    <property type="entry name" value="Rhomboid"/>
    <property type="match status" value="1"/>
</dbReference>
<feature type="transmembrane region" description="Helical" evidence="8">
    <location>
        <begin position="74"/>
        <end position="93"/>
    </location>
</feature>
<name>A0A1X9YNM0_9BACT</name>
<dbReference type="GO" id="GO:0016020">
    <property type="term" value="C:membrane"/>
    <property type="evidence" value="ECO:0007669"/>
    <property type="project" value="UniProtKB-SubCell"/>
</dbReference>
<dbReference type="InterPro" id="IPR035952">
    <property type="entry name" value="Rhomboid-like_sf"/>
</dbReference>
<dbReference type="PANTHER" id="PTHR43066:SF1">
    <property type="entry name" value="RHOMBOID PROTEIN 2"/>
    <property type="match status" value="1"/>
</dbReference>
<evidence type="ECO:0000256" key="1">
    <source>
        <dbReference type="ARBA" id="ARBA00004141"/>
    </source>
</evidence>
<evidence type="ECO:0000259" key="9">
    <source>
        <dbReference type="Pfam" id="PF01694"/>
    </source>
</evidence>
<feature type="transmembrane region" description="Helical" evidence="8">
    <location>
        <begin position="20"/>
        <end position="41"/>
    </location>
</feature>
<keyword evidence="7 8" id="KW-0472">Membrane</keyword>
<comment type="similarity">
    <text evidence="2">Belongs to the peptidase S54 family.</text>
</comment>
<comment type="subcellular location">
    <subcellularLocation>
        <location evidence="1">Membrane</location>
        <topology evidence="1">Multi-pass membrane protein</topology>
    </subcellularLocation>
</comment>
<dbReference type="PANTHER" id="PTHR43066">
    <property type="entry name" value="RHOMBOID-RELATED PROTEIN"/>
    <property type="match status" value="1"/>
</dbReference>
<sequence>MPFFTPRDHTYTLEEGGPHFGYSFLPGLLFVALMWLISLLSYLTDANLAFLGVMPRQFLGLIGVFFGPLIHGDLLHLLSNTFPVALLSGFILYLHRKVAVRVMVLVYLLSGLLTWLIGRQAYHIGASGVVYGLAGFLLFNGFLRQNRGAMAVSLAVLFLYSGLFYGLFPNEERVSWEGHVAGLVAGLVAAIVYGEGNPKPLHRPLEPGVVQRHVSSTIGPNYQHLYISYSVQPHSPTASYSYTYDPAVTFATKPTKHRSIASKEKK</sequence>
<organism evidence="10 11">
    <name type="scientific">Pontibacter actiniarum</name>
    <dbReference type="NCBI Taxonomy" id="323450"/>
    <lineage>
        <taxon>Bacteria</taxon>
        <taxon>Pseudomonadati</taxon>
        <taxon>Bacteroidota</taxon>
        <taxon>Cytophagia</taxon>
        <taxon>Cytophagales</taxon>
        <taxon>Hymenobacteraceae</taxon>
        <taxon>Pontibacter</taxon>
    </lineage>
</organism>
<dbReference type="OrthoDB" id="465874at2"/>
<evidence type="ECO:0000256" key="8">
    <source>
        <dbReference type="SAM" id="Phobius"/>
    </source>
</evidence>
<evidence type="ECO:0000256" key="4">
    <source>
        <dbReference type="ARBA" id="ARBA00022692"/>
    </source>
</evidence>
<dbReference type="InterPro" id="IPR022764">
    <property type="entry name" value="Peptidase_S54_rhomboid_dom"/>
</dbReference>
<feature type="transmembrane region" description="Helical" evidence="8">
    <location>
        <begin position="174"/>
        <end position="193"/>
    </location>
</feature>
<reference evidence="11" key="1">
    <citation type="submission" date="2017-05" db="EMBL/GenBank/DDBJ databases">
        <authorList>
            <person name="Ray J."/>
            <person name="Price M."/>
            <person name="Deutschbauer A."/>
        </authorList>
    </citation>
    <scope>NUCLEOTIDE SEQUENCE [LARGE SCALE GENOMIC DNA]</scope>
    <source>
        <strain evidence="11">DSM 19842</strain>
    </source>
</reference>
<gene>
    <name evidence="10" type="ORF">CA264_02835</name>
</gene>
<evidence type="ECO:0000313" key="11">
    <source>
        <dbReference type="Proteomes" id="UP000266292"/>
    </source>
</evidence>
<feature type="transmembrane region" description="Helical" evidence="8">
    <location>
        <begin position="150"/>
        <end position="168"/>
    </location>
</feature>
<evidence type="ECO:0000313" key="10">
    <source>
        <dbReference type="EMBL" id="ARS34462.1"/>
    </source>
</evidence>
<dbReference type="Proteomes" id="UP000266292">
    <property type="component" value="Chromosome"/>
</dbReference>
<dbReference type="EMBL" id="CP021235">
    <property type="protein sequence ID" value="ARS34462.1"/>
    <property type="molecule type" value="Genomic_DNA"/>
</dbReference>
<dbReference type="Gene3D" id="1.20.1540.10">
    <property type="entry name" value="Rhomboid-like"/>
    <property type="match status" value="1"/>
</dbReference>
<evidence type="ECO:0000256" key="5">
    <source>
        <dbReference type="ARBA" id="ARBA00022801"/>
    </source>
</evidence>